<evidence type="ECO:0000313" key="2">
    <source>
        <dbReference type="Proteomes" id="UP000541352"/>
    </source>
</evidence>
<protein>
    <submittedName>
        <fullName evidence="1">Uncharacterized protein</fullName>
    </submittedName>
</protein>
<evidence type="ECO:0000313" key="1">
    <source>
        <dbReference type="EMBL" id="MBB3842236.1"/>
    </source>
</evidence>
<dbReference type="AlphaFoldDB" id="A0A7W6EUB9"/>
<dbReference type="RefSeq" id="WP_183980462.1">
    <property type="nucleotide sequence ID" value="NZ_JACIBY010000029.1"/>
</dbReference>
<accession>A0A7W6EUB9</accession>
<proteinExistence type="predicted"/>
<comment type="caution">
    <text evidence="1">The sequence shown here is derived from an EMBL/GenBank/DDBJ whole genome shotgun (WGS) entry which is preliminary data.</text>
</comment>
<reference evidence="1 2" key="1">
    <citation type="submission" date="2020-08" db="EMBL/GenBank/DDBJ databases">
        <title>Genomic Encyclopedia of Type Strains, Phase IV (KMG-IV): sequencing the most valuable type-strain genomes for metagenomic binning, comparative biology and taxonomic classification.</title>
        <authorList>
            <person name="Goeker M."/>
        </authorList>
    </citation>
    <scope>NUCLEOTIDE SEQUENCE [LARGE SCALE GENOMIC DNA]</scope>
    <source>
        <strain evidence="1 2">DSM 17976</strain>
    </source>
</reference>
<dbReference type="EMBL" id="JACIBY010000029">
    <property type="protein sequence ID" value="MBB3842236.1"/>
    <property type="molecule type" value="Genomic_DNA"/>
</dbReference>
<sequence>MKIYWKTSSVGAELIQEPEHDGKPEKVLGAVIIAHGYAFPWAYNTRDSKIFLPSLFSEKIEQGKKSVITYLQHIGILPLETTPMAHEKAA</sequence>
<gene>
    <name evidence="1" type="ORF">FHS57_006267</name>
</gene>
<dbReference type="Proteomes" id="UP000541352">
    <property type="component" value="Unassembled WGS sequence"/>
</dbReference>
<organism evidence="1 2">
    <name type="scientific">Runella defluvii</name>
    <dbReference type="NCBI Taxonomy" id="370973"/>
    <lineage>
        <taxon>Bacteria</taxon>
        <taxon>Pseudomonadati</taxon>
        <taxon>Bacteroidota</taxon>
        <taxon>Cytophagia</taxon>
        <taxon>Cytophagales</taxon>
        <taxon>Spirosomataceae</taxon>
        <taxon>Runella</taxon>
    </lineage>
</organism>
<name>A0A7W6EUB9_9BACT</name>
<keyword evidence="2" id="KW-1185">Reference proteome</keyword>